<dbReference type="EMBL" id="HACG01016946">
    <property type="protein sequence ID" value="CEK63811.1"/>
    <property type="molecule type" value="Transcribed_RNA"/>
</dbReference>
<sequence length="105" mass="12147">ENLHNVQHPQMIIWVNGRSYFGPCKFTSCPTTNITCVSPRIPDTQPLLDGIQELEFGFKMDDVKYVSRLNNIGQIKVYADPKLEQYKDGEKIYQQTHEILFIDGQ</sequence>
<proteinExistence type="predicted"/>
<name>A0A0B6Z792_9EUPU</name>
<protein>
    <submittedName>
        <fullName evidence="1">Uncharacterized protein</fullName>
    </submittedName>
</protein>
<feature type="non-terminal residue" evidence="1">
    <location>
        <position position="1"/>
    </location>
</feature>
<organism evidence="1">
    <name type="scientific">Arion vulgaris</name>
    <dbReference type="NCBI Taxonomy" id="1028688"/>
    <lineage>
        <taxon>Eukaryota</taxon>
        <taxon>Metazoa</taxon>
        <taxon>Spiralia</taxon>
        <taxon>Lophotrochozoa</taxon>
        <taxon>Mollusca</taxon>
        <taxon>Gastropoda</taxon>
        <taxon>Heterobranchia</taxon>
        <taxon>Euthyneura</taxon>
        <taxon>Panpulmonata</taxon>
        <taxon>Eupulmonata</taxon>
        <taxon>Stylommatophora</taxon>
        <taxon>Helicina</taxon>
        <taxon>Arionoidea</taxon>
        <taxon>Arionidae</taxon>
        <taxon>Arion</taxon>
    </lineage>
</organism>
<gene>
    <name evidence="1" type="primary">ORF49595</name>
</gene>
<evidence type="ECO:0000313" key="1">
    <source>
        <dbReference type="EMBL" id="CEK63811.1"/>
    </source>
</evidence>
<feature type="non-terminal residue" evidence="1">
    <location>
        <position position="105"/>
    </location>
</feature>
<accession>A0A0B6Z792</accession>
<dbReference type="AlphaFoldDB" id="A0A0B6Z792"/>
<reference evidence="1" key="1">
    <citation type="submission" date="2014-12" db="EMBL/GenBank/DDBJ databases">
        <title>Insight into the proteome of Arion vulgaris.</title>
        <authorList>
            <person name="Aradska J."/>
            <person name="Bulat T."/>
            <person name="Smidak R."/>
            <person name="Sarate P."/>
            <person name="Gangsoo J."/>
            <person name="Sialana F."/>
            <person name="Bilban M."/>
            <person name="Lubec G."/>
        </authorList>
    </citation>
    <scope>NUCLEOTIDE SEQUENCE</scope>
    <source>
        <tissue evidence="1">Skin</tissue>
    </source>
</reference>